<evidence type="ECO:0000313" key="8">
    <source>
        <dbReference type="EMBL" id="CAH2101678.1"/>
    </source>
</evidence>
<dbReference type="InterPro" id="IPR015187">
    <property type="entry name" value="BRCA2_OB_1"/>
</dbReference>
<dbReference type="GO" id="GO:0003677">
    <property type="term" value="F:DNA binding"/>
    <property type="evidence" value="ECO:0007669"/>
    <property type="project" value="UniProtKB-KW"/>
</dbReference>
<keyword evidence="3" id="KW-0238">DNA-binding</keyword>
<reference evidence="8" key="1">
    <citation type="submission" date="2022-03" db="EMBL/GenBank/DDBJ databases">
        <authorList>
            <person name="Tunstrom K."/>
        </authorList>
    </citation>
    <scope>NUCLEOTIDE SEQUENCE</scope>
</reference>
<gene>
    <name evidence="8" type="ORF">EEDITHA_LOCUS16411</name>
</gene>
<dbReference type="GO" id="GO:0005634">
    <property type="term" value="C:nucleus"/>
    <property type="evidence" value="ECO:0007669"/>
    <property type="project" value="TreeGrafter"/>
</dbReference>
<dbReference type="EMBL" id="CAKOGL010000024">
    <property type="protein sequence ID" value="CAH2101678.1"/>
    <property type="molecule type" value="Genomic_DNA"/>
</dbReference>
<dbReference type="InterPro" id="IPR002093">
    <property type="entry name" value="BRCA2_repeat"/>
</dbReference>
<evidence type="ECO:0000256" key="5">
    <source>
        <dbReference type="ARBA" id="ARBA00023204"/>
    </source>
</evidence>
<dbReference type="PANTHER" id="PTHR11289">
    <property type="entry name" value="BREAST CANCER TYPE 2 SUSCEPTIBILITY PROTEIN BRCA2"/>
    <property type="match status" value="1"/>
</dbReference>
<accession>A0AAU9UR79</accession>
<keyword evidence="2" id="KW-0227">DNA damage</keyword>
<dbReference type="InterPro" id="IPR012340">
    <property type="entry name" value="NA-bd_OB-fold"/>
</dbReference>
<keyword evidence="4" id="KW-0233">DNA recombination</keyword>
<proteinExistence type="predicted"/>
<protein>
    <recommendedName>
        <fullName evidence="10">Breast cancer type 2 susceptibility protein</fullName>
    </recommendedName>
</protein>
<evidence type="ECO:0000256" key="3">
    <source>
        <dbReference type="ARBA" id="ARBA00023125"/>
    </source>
</evidence>
<dbReference type="InterPro" id="IPR036315">
    <property type="entry name" value="BRCA2_hlx_sf"/>
</dbReference>
<evidence type="ECO:0008006" key="10">
    <source>
        <dbReference type="Google" id="ProtNLM"/>
    </source>
</evidence>
<evidence type="ECO:0000256" key="4">
    <source>
        <dbReference type="ARBA" id="ARBA00023172"/>
    </source>
</evidence>
<dbReference type="GO" id="GO:0006355">
    <property type="term" value="P:regulation of DNA-templated transcription"/>
    <property type="evidence" value="ECO:0007669"/>
    <property type="project" value="TreeGrafter"/>
</dbReference>
<dbReference type="PANTHER" id="PTHR11289:SF0">
    <property type="entry name" value="BREAST CANCER TYPE 2 SUSCEPTIBILITY PROTEIN"/>
    <property type="match status" value="1"/>
</dbReference>
<dbReference type="SUPFAM" id="SSF81872">
    <property type="entry name" value="BRCA2 helical domain"/>
    <property type="match status" value="1"/>
</dbReference>
<feature type="domain" description="Breast cancer type 2 susceptibility protein helical" evidence="7">
    <location>
        <begin position="1426"/>
        <end position="1482"/>
    </location>
</feature>
<dbReference type="Pfam" id="PF00634">
    <property type="entry name" value="BRCA2"/>
    <property type="match status" value="12"/>
</dbReference>
<evidence type="ECO:0000259" key="7">
    <source>
        <dbReference type="Pfam" id="PF09169"/>
    </source>
</evidence>
<keyword evidence="1" id="KW-0677">Repeat</keyword>
<dbReference type="Pfam" id="PF09169">
    <property type="entry name" value="BRCA-2_helical"/>
    <property type="match status" value="1"/>
</dbReference>
<dbReference type="Proteomes" id="UP001153954">
    <property type="component" value="Unassembled WGS sequence"/>
</dbReference>
<dbReference type="SUPFAM" id="SSF50249">
    <property type="entry name" value="Nucleic acid-binding proteins"/>
    <property type="match status" value="1"/>
</dbReference>
<keyword evidence="9" id="KW-1185">Reference proteome</keyword>
<dbReference type="Gene3D" id="2.40.50.140">
    <property type="entry name" value="Nucleic acid-binding proteins"/>
    <property type="match status" value="1"/>
</dbReference>
<dbReference type="InterPro" id="IPR015525">
    <property type="entry name" value="BRCA2"/>
</dbReference>
<name>A0AAU9UR79_EUPED</name>
<organism evidence="8 9">
    <name type="scientific">Euphydryas editha</name>
    <name type="common">Edith's checkerspot</name>
    <dbReference type="NCBI Taxonomy" id="104508"/>
    <lineage>
        <taxon>Eukaryota</taxon>
        <taxon>Metazoa</taxon>
        <taxon>Ecdysozoa</taxon>
        <taxon>Arthropoda</taxon>
        <taxon>Hexapoda</taxon>
        <taxon>Insecta</taxon>
        <taxon>Pterygota</taxon>
        <taxon>Neoptera</taxon>
        <taxon>Endopterygota</taxon>
        <taxon>Lepidoptera</taxon>
        <taxon>Glossata</taxon>
        <taxon>Ditrysia</taxon>
        <taxon>Papilionoidea</taxon>
        <taxon>Nymphalidae</taxon>
        <taxon>Nymphalinae</taxon>
        <taxon>Euphydryas</taxon>
    </lineage>
</organism>
<evidence type="ECO:0000313" key="9">
    <source>
        <dbReference type="Proteomes" id="UP001153954"/>
    </source>
</evidence>
<comment type="caution">
    <text evidence="8">The sequence shown here is derived from an EMBL/GenBank/DDBJ whole genome shotgun (WGS) entry which is preliminary data.</text>
</comment>
<dbReference type="PROSITE" id="PS50138">
    <property type="entry name" value="BRCA2_REPEAT"/>
    <property type="match status" value="13"/>
</dbReference>
<sequence length="1594" mass="182488">MNNNEADIFANTLKKSKVQKPVALYHENERNYQKNLKEYSVQSALVNVSKQIKSFQSADSIMKGNSNRRNLDMLKTNEFLPLTMMSTENQSEQIPSNKFETQCILDTQLINIIENAEALIDIPYNMNQELDNTFNNIDMCNRQNVELNKEMYSINSKDKEILEIANKTTTITEECDKHVNSEVNKSSERKSNLKDFEAERITEEEMCYLDHNDDIDTAPKSPILNSSPKKPLVFKLETFENFEKIALSVIRDNPDFESAKILINSQIMNNELFIQSHAEPVLCDRDKSTSPILNINKHQRKDEEKKIDDKYLIVEDNILFSDDDDDFKNDFQNLPLTCALETSFYNQSDVLDKTMYVGFQTASNKSIQVHTDTYSKAKSILDNIKTPEDYISLTRLVEVIDKHSKLNNNTIECNKERNKTKFEDEDNFLQDDVDFETEFEKDINIPEAVKKSKRNFEDVLKCDHENNSMDKFENNDINIYNNKKLKISENTLQKSVKNTKFNAQINLTENLRNIEKDEITPLNDHFKIDEHIMKEFESNFIAEDNCSGNSMKTDKLFDDKVNDNLRVNNDANKVINDRAFMGFKTANNEEIKISEQALAKTKNIFEDINLDNLEETANNFNKDIQNYNAYADQPSTSKSFIGFRTANNKDIKVSELALAKVKNIFEDINLDNLEETANNFNKDVQNYNAYADQPSTSKSFIGFRTANNKDIKVSELALAKVKNIFEDINLDNLEETANNFNKDIQNCNAYADQPSTSKSFIGFRTANNKDIKVSELALAKVKNIFEDINLDNLEETANNFNKDVQNYNAYADQPSTSKSFIGFRTANNKDIQVSESALVKTKNIFDHIDNEMPINKTAIENSASKFKKINNKGDFINPIPLSRSANNISLKSSKMSTNESISTVLNHDHKKPVPTFIGFQTASNKRVEISKEALAKTKNIFKEIMSQEIEVKACKEDENCTKDHTLLNEFEITESKQTSVRSTESVSHNHTDDKITFKSIGFKTASNKPVKISKEALEKSKNIFQDLVFDDQTKIGIDINKNMAPDALMQLFKTASDKPVSISDEALAKTKSIFQDIDNLYSNNDYKDINNVTDKMNNSLQGFKTASNKPVTITEEALAKSKELLKEFKVCTKTSELDLVEDPNKFVFEGFKIANNKSVKVSEDALEKSKKVFQDLNFEIADNEGDEKEKNKFFGFQTASNKTVSVSTEALLKSKQIFEDIDLNCNLDDNEDKVDTNTVKNTFGFKTAGNKNVNISEASLINAKKIFDDVNTTNIIQNETNKDCDIEELMNTEVIKNLEESLHTEDFSKETSPISKRSGSPILSCPKAKKRKVFKIPQTMNKIYVPNNLKTTPPTNVYVFNENYKRNKKYTLKDIKEMELINSNKNIDPYILNFNFDTLLDFEFGGKRNDIDSDIWTTDKIIKRFTESVNTKIVPEGWISNHLKLIIWKLISYEVYFPIFMKDICTVKNVLHQLKYRYNRELYNVERPALRKILEKDEVASKLMVLCVTGLYIGGICVSSVTSENKNIELSLTDGWYCIKACTDRMIDKLICDGKICVGTKLAICGAELMNCEQGIAPWEVNDLYFWLLVVKER</sequence>
<dbReference type="InterPro" id="IPR015252">
    <property type="entry name" value="BRCA2_hlx"/>
</dbReference>
<evidence type="ECO:0000256" key="2">
    <source>
        <dbReference type="ARBA" id="ARBA00022763"/>
    </source>
</evidence>
<dbReference type="GO" id="GO:0000724">
    <property type="term" value="P:double-strand break repair via homologous recombination"/>
    <property type="evidence" value="ECO:0007669"/>
    <property type="project" value="InterPro"/>
</dbReference>
<keyword evidence="5" id="KW-0234">DNA repair</keyword>
<evidence type="ECO:0000256" key="1">
    <source>
        <dbReference type="ARBA" id="ARBA00022737"/>
    </source>
</evidence>
<evidence type="ECO:0000259" key="6">
    <source>
        <dbReference type="Pfam" id="PF09103"/>
    </source>
</evidence>
<dbReference type="Pfam" id="PF09103">
    <property type="entry name" value="BRCA-2_OB1"/>
    <property type="match status" value="1"/>
</dbReference>
<feature type="domain" description="BRCA2 OB1" evidence="6">
    <location>
        <begin position="1488"/>
        <end position="1583"/>
    </location>
</feature>